<dbReference type="Gene3D" id="3.40.1080.10">
    <property type="entry name" value="Glutaconate Coenzyme A-transferase"/>
    <property type="match status" value="1"/>
</dbReference>
<gene>
    <name evidence="2" type="ORF">COX81_00500</name>
</gene>
<dbReference type="Gene3D" id="3.40.1080.20">
    <property type="entry name" value="Acetyl-CoA hydrolase/transferase C-terminal domain"/>
    <property type="match status" value="1"/>
</dbReference>
<evidence type="ECO:0000259" key="1">
    <source>
        <dbReference type="Pfam" id="PF13336"/>
    </source>
</evidence>
<dbReference type="Pfam" id="PF13336">
    <property type="entry name" value="AcetylCoA_hyd_C"/>
    <property type="match status" value="1"/>
</dbReference>
<accession>A0A2M7V9T6</accession>
<dbReference type="PANTHER" id="PTHR21432:SF20">
    <property type="entry name" value="ACETYL-COA HYDROLASE"/>
    <property type="match status" value="1"/>
</dbReference>
<dbReference type="InterPro" id="IPR037171">
    <property type="entry name" value="NagB/RpiA_transferase-like"/>
</dbReference>
<protein>
    <submittedName>
        <fullName evidence="2">4-hydroxybutyrate CoA-transferase</fullName>
    </submittedName>
</protein>
<organism evidence="2 3">
    <name type="scientific">Candidatus Magasanikbacteria bacterium CG_4_10_14_0_2_um_filter_37_12</name>
    <dbReference type="NCBI Taxonomy" id="1974637"/>
    <lineage>
        <taxon>Bacteria</taxon>
        <taxon>Candidatus Magasanikiibacteriota</taxon>
    </lineage>
</organism>
<keyword evidence="2" id="KW-0808">Transferase</keyword>
<sequence length="369" mass="41668">MIMIVATGVRASEPQILMKEIKSLDKQVILLHSRTLYKNEYNPKHKIISTFLDKHVADIAEYTPIHFSRIPQYFDQLKIDVAILQVAYDKKLGYSFGTNPDYNFYFSQAKEIWVEVNKQMPWTYGPKFPAKKITKQIEVDYPLAEYINGISEDEGDIFTVIGTFLNRFISEDCTVQLGVGKLQSTLDIRSKVSIYSEMIGDWVMNLNCKKIVAGFGMGSTKFYRWLDHNSKVELRPIGDITNPLSFAKIPKLVSINSALEIDLLGQSASESLDYKQISGTGGSNDFTAGVAISKGGVSIIAMPSTTKDGSSKIVPKLQNIVTISRADVDFFVTEYGIAEMRYKTIKERQRALINIAHPKHRKWLESHCL</sequence>
<dbReference type="InterPro" id="IPR026888">
    <property type="entry name" value="AcetylCoA_hyd_C"/>
</dbReference>
<dbReference type="Proteomes" id="UP000228568">
    <property type="component" value="Unassembled WGS sequence"/>
</dbReference>
<dbReference type="AlphaFoldDB" id="A0A2M7V9T6"/>
<dbReference type="SUPFAM" id="SSF100950">
    <property type="entry name" value="NagB/RpiA/CoA transferase-like"/>
    <property type="match status" value="2"/>
</dbReference>
<dbReference type="PANTHER" id="PTHR21432">
    <property type="entry name" value="ACETYL-COA HYDROLASE-RELATED"/>
    <property type="match status" value="1"/>
</dbReference>
<feature type="domain" description="Acetyl-CoA hydrolase/transferase C-terminal" evidence="1">
    <location>
        <begin position="218"/>
        <end position="366"/>
    </location>
</feature>
<dbReference type="Gene3D" id="3.30.750.70">
    <property type="entry name" value="4-hydroxybutyrate coenzyme like domains"/>
    <property type="match status" value="1"/>
</dbReference>
<name>A0A2M7V9T6_9BACT</name>
<proteinExistence type="predicted"/>
<dbReference type="InterPro" id="IPR038460">
    <property type="entry name" value="AcetylCoA_hyd_C_sf"/>
</dbReference>
<evidence type="ECO:0000313" key="3">
    <source>
        <dbReference type="Proteomes" id="UP000228568"/>
    </source>
</evidence>
<evidence type="ECO:0000313" key="2">
    <source>
        <dbReference type="EMBL" id="PIZ95600.1"/>
    </source>
</evidence>
<dbReference type="InterPro" id="IPR046433">
    <property type="entry name" value="ActCoA_hydro"/>
</dbReference>
<reference evidence="3" key="1">
    <citation type="submission" date="2017-09" db="EMBL/GenBank/DDBJ databases">
        <title>Depth-based differentiation of microbial function through sediment-hosted aquifers and enrichment of novel symbionts in the deep terrestrial subsurface.</title>
        <authorList>
            <person name="Probst A.J."/>
            <person name="Ladd B."/>
            <person name="Jarett J.K."/>
            <person name="Geller-Mcgrath D.E."/>
            <person name="Sieber C.M.K."/>
            <person name="Emerson J.B."/>
            <person name="Anantharaman K."/>
            <person name="Thomas B.C."/>
            <person name="Malmstrom R."/>
            <person name="Stieglmeier M."/>
            <person name="Klingl A."/>
            <person name="Woyke T."/>
            <person name="Ryan C.M."/>
            <person name="Banfield J.F."/>
        </authorList>
    </citation>
    <scope>NUCLEOTIDE SEQUENCE [LARGE SCALE GENOMIC DNA]</scope>
</reference>
<dbReference type="GO" id="GO:0006083">
    <property type="term" value="P:acetate metabolic process"/>
    <property type="evidence" value="ECO:0007669"/>
    <property type="project" value="InterPro"/>
</dbReference>
<comment type="caution">
    <text evidence="2">The sequence shown here is derived from an EMBL/GenBank/DDBJ whole genome shotgun (WGS) entry which is preliminary data.</text>
</comment>
<dbReference type="GO" id="GO:0008775">
    <property type="term" value="F:acetate CoA-transferase activity"/>
    <property type="evidence" value="ECO:0007669"/>
    <property type="project" value="InterPro"/>
</dbReference>
<dbReference type="EMBL" id="PFPK01000008">
    <property type="protein sequence ID" value="PIZ95600.1"/>
    <property type="molecule type" value="Genomic_DNA"/>
</dbReference>